<name>A0A1U7HQ12_9CYAN</name>
<dbReference type="InterPro" id="IPR023227">
    <property type="entry name" value="SAM_OH_AdoTrfase_C_sf"/>
</dbReference>
<dbReference type="InterPro" id="IPR023228">
    <property type="entry name" value="SAM_OH_AdoTrfase_N_sf"/>
</dbReference>
<dbReference type="RefSeq" id="WP_073598525.1">
    <property type="nucleotide sequence ID" value="NZ_MRCB01000003.1"/>
</dbReference>
<comment type="similarity">
    <text evidence="2">Belongs to the SAM hydrolase / SAM-dependent halogenase family.</text>
</comment>
<evidence type="ECO:0000313" key="5">
    <source>
        <dbReference type="EMBL" id="OKH25690.1"/>
    </source>
</evidence>
<evidence type="ECO:0000313" key="6">
    <source>
        <dbReference type="Proteomes" id="UP000186868"/>
    </source>
</evidence>
<dbReference type="AlphaFoldDB" id="A0A1U7HQ12"/>
<organism evidence="5 6">
    <name type="scientific">Hydrococcus rivularis NIES-593</name>
    <dbReference type="NCBI Taxonomy" id="1921803"/>
    <lineage>
        <taxon>Bacteria</taxon>
        <taxon>Bacillati</taxon>
        <taxon>Cyanobacteriota</taxon>
        <taxon>Cyanophyceae</taxon>
        <taxon>Pleurocapsales</taxon>
        <taxon>Hydrococcaceae</taxon>
        <taxon>Hydrococcus</taxon>
    </lineage>
</organism>
<dbReference type="Proteomes" id="UP000186868">
    <property type="component" value="Unassembled WGS sequence"/>
</dbReference>
<evidence type="ECO:0000259" key="3">
    <source>
        <dbReference type="Pfam" id="PF01887"/>
    </source>
</evidence>
<keyword evidence="6" id="KW-1185">Reference proteome</keyword>
<dbReference type="Pfam" id="PF20257">
    <property type="entry name" value="SAM_HAT_C"/>
    <property type="match status" value="1"/>
</dbReference>
<gene>
    <name evidence="5" type="ORF">NIES593_04175</name>
</gene>
<evidence type="ECO:0000256" key="1">
    <source>
        <dbReference type="ARBA" id="ARBA00022691"/>
    </source>
</evidence>
<dbReference type="STRING" id="1921803.NIES593_04175"/>
<evidence type="ECO:0008006" key="7">
    <source>
        <dbReference type="Google" id="ProtNLM"/>
    </source>
</evidence>
<dbReference type="SUPFAM" id="SSF102522">
    <property type="entry name" value="Bacterial fluorinating enzyme, N-terminal domain"/>
    <property type="match status" value="1"/>
</dbReference>
<dbReference type="InterPro" id="IPR046470">
    <property type="entry name" value="SAM_HAT_C"/>
</dbReference>
<feature type="domain" description="S-adenosyl-l-methionine hydroxide adenosyltransferase N-terminal" evidence="3">
    <location>
        <begin position="7"/>
        <end position="153"/>
    </location>
</feature>
<dbReference type="PANTHER" id="PTHR35092">
    <property type="entry name" value="CHLORINASE MJ1651"/>
    <property type="match status" value="1"/>
</dbReference>
<keyword evidence="1" id="KW-0949">S-adenosyl-L-methionine</keyword>
<feature type="domain" description="S-adenosyl-l-methionine hydroxide adenosyltransferase C-terminal" evidence="4">
    <location>
        <begin position="178"/>
        <end position="257"/>
    </location>
</feature>
<dbReference type="Gene3D" id="2.40.30.90">
    <property type="entry name" value="Bacterial fluorinating enzyme like"/>
    <property type="match status" value="1"/>
</dbReference>
<dbReference type="Gene3D" id="3.40.50.10790">
    <property type="entry name" value="S-adenosyl-l-methionine hydroxide adenosyltransferase, N-terminal"/>
    <property type="match status" value="1"/>
</dbReference>
<reference evidence="5 6" key="1">
    <citation type="submission" date="2016-11" db="EMBL/GenBank/DDBJ databases">
        <title>Draft Genome Sequences of Nine Cyanobacterial Strains from Diverse Habitats.</title>
        <authorList>
            <person name="Zhu T."/>
            <person name="Hou S."/>
            <person name="Lu X."/>
            <person name="Hess W.R."/>
        </authorList>
    </citation>
    <scope>NUCLEOTIDE SEQUENCE [LARGE SCALE GENOMIC DNA]</scope>
    <source>
        <strain evidence="5 6">NIES-593</strain>
    </source>
</reference>
<dbReference type="PIRSF" id="PIRSF006779">
    <property type="entry name" value="UCP006779"/>
    <property type="match status" value="1"/>
</dbReference>
<proteinExistence type="inferred from homology"/>
<evidence type="ECO:0000259" key="4">
    <source>
        <dbReference type="Pfam" id="PF20257"/>
    </source>
</evidence>
<sequence length="265" mass="28297">MTDNRIIALLSDFGLQDVYVGVMKGAIAQINPQLKVIDLTHQIPPQNIAAGRFCLMNAFSYFPPETVFVAVVDPGVGSQRRGVAVQFAGGYLVGPDNGLFSGVLSLSPAIAAVELTNSDYWLSPYPSSTFHGRDIFAPVGAHLASGVPLEKLGSPIDPTSLVELPLGFYKMTENSIIGAIQYIDIFGNLITNIPATAVEDKRWSIAIANSIVPCGRTYSDVKVGEIITLVGSHGWVEIAVNGGSAKSQLQVDWGDLVEVVYQTMS</sequence>
<dbReference type="InterPro" id="IPR046469">
    <property type="entry name" value="SAM_HAT_N"/>
</dbReference>
<dbReference type="PANTHER" id="PTHR35092:SF1">
    <property type="entry name" value="CHLORINASE MJ1651"/>
    <property type="match status" value="1"/>
</dbReference>
<accession>A0A1U7HQ12</accession>
<protein>
    <recommendedName>
        <fullName evidence="7">SAM-dependent chlorinase/fluorinase</fullName>
    </recommendedName>
</protein>
<evidence type="ECO:0000256" key="2">
    <source>
        <dbReference type="ARBA" id="ARBA00024035"/>
    </source>
</evidence>
<dbReference type="Pfam" id="PF01887">
    <property type="entry name" value="SAM_HAT_N"/>
    <property type="match status" value="1"/>
</dbReference>
<dbReference type="SUPFAM" id="SSF101852">
    <property type="entry name" value="Bacterial fluorinating enzyme, C-terminal domain"/>
    <property type="match status" value="1"/>
</dbReference>
<dbReference type="InterPro" id="IPR002747">
    <property type="entry name" value="SAM_OH_AdoTrfase"/>
</dbReference>
<dbReference type="EMBL" id="MRCB01000003">
    <property type="protein sequence ID" value="OKH25690.1"/>
    <property type="molecule type" value="Genomic_DNA"/>
</dbReference>
<comment type="caution">
    <text evidence="5">The sequence shown here is derived from an EMBL/GenBank/DDBJ whole genome shotgun (WGS) entry which is preliminary data.</text>
</comment>